<protein>
    <submittedName>
        <fullName evidence="3">THAP-type domain-containing protein</fullName>
    </submittedName>
</protein>
<reference evidence="1 2" key="2">
    <citation type="submission" date="2018-10" db="EMBL/GenBank/DDBJ databases">
        <authorList>
            <consortium name="Pathogen Informatics"/>
        </authorList>
    </citation>
    <scope>NUCLEOTIDE SEQUENCE [LARGE SCALE GENOMIC DNA]</scope>
</reference>
<organism evidence="3">
    <name type="scientific">Enterobius vermicularis</name>
    <name type="common">Human pinworm</name>
    <dbReference type="NCBI Taxonomy" id="51028"/>
    <lineage>
        <taxon>Eukaryota</taxon>
        <taxon>Metazoa</taxon>
        <taxon>Ecdysozoa</taxon>
        <taxon>Nematoda</taxon>
        <taxon>Chromadorea</taxon>
        <taxon>Rhabditida</taxon>
        <taxon>Spirurina</taxon>
        <taxon>Oxyuridomorpha</taxon>
        <taxon>Oxyuroidea</taxon>
        <taxon>Oxyuridae</taxon>
        <taxon>Enterobius</taxon>
    </lineage>
</organism>
<evidence type="ECO:0000313" key="2">
    <source>
        <dbReference type="Proteomes" id="UP000274131"/>
    </source>
</evidence>
<dbReference type="EMBL" id="UXUI01007187">
    <property type="protein sequence ID" value="VDD86093.1"/>
    <property type="molecule type" value="Genomic_DNA"/>
</dbReference>
<keyword evidence="2" id="KW-1185">Reference proteome</keyword>
<evidence type="ECO:0000313" key="3">
    <source>
        <dbReference type="WBParaSite" id="EVEC_0000152801-mRNA-1"/>
    </source>
</evidence>
<name>A0A0N4UVQ0_ENTVE</name>
<sequence length="85" mass="9782">MYDYGVKVCAAVEGKFCAFFIKPFKFTKTLNDCWTNSPKELKEEYGEYWFGRGKDSLPLKQSHFYDNAHRKLGGRTLTKAISATT</sequence>
<dbReference type="Proteomes" id="UP000274131">
    <property type="component" value="Unassembled WGS sequence"/>
</dbReference>
<dbReference type="AlphaFoldDB" id="A0A0N4UVQ0"/>
<proteinExistence type="predicted"/>
<accession>A0A0N4UVQ0</accession>
<dbReference type="WBParaSite" id="EVEC_0000152801-mRNA-1">
    <property type="protein sequence ID" value="EVEC_0000152801-mRNA-1"/>
    <property type="gene ID" value="EVEC_0000152801"/>
</dbReference>
<reference evidence="3" key="1">
    <citation type="submission" date="2017-02" db="UniProtKB">
        <authorList>
            <consortium name="WormBaseParasite"/>
        </authorList>
    </citation>
    <scope>IDENTIFICATION</scope>
</reference>
<evidence type="ECO:0000313" key="1">
    <source>
        <dbReference type="EMBL" id="VDD86093.1"/>
    </source>
</evidence>
<gene>
    <name evidence="1" type="ORF">EVEC_LOCUS1236</name>
</gene>